<sequence length="164" mass="17888">MKSRPNLLLAVAVFACVLIAGFFALPAIGNDPAASARAETAKSITPNADTSNIRVIDGDTLEDMTTDITYRLVNIDTPETGSRARCAAERELGNRATRTARTLITNARAFETRPTGRIDRYGRTIAYVRVDGRDLGETLIADGLARPWRGRREPWCNADGNLIP</sequence>
<dbReference type="EMBL" id="CP047045">
    <property type="protein sequence ID" value="QGZ97080.1"/>
    <property type="molecule type" value="Genomic_DNA"/>
</dbReference>
<dbReference type="PROSITE" id="PS50830">
    <property type="entry name" value="TNASE_3"/>
    <property type="match status" value="1"/>
</dbReference>
<dbReference type="KEGG" id="tsv:DSM104635_03946"/>
<proteinExistence type="predicted"/>
<dbReference type="InterPro" id="IPR035437">
    <property type="entry name" value="SNase_OB-fold_sf"/>
</dbReference>
<evidence type="ECO:0000313" key="3">
    <source>
        <dbReference type="Proteomes" id="UP000431269"/>
    </source>
</evidence>
<dbReference type="RefSeq" id="WP_158767905.1">
    <property type="nucleotide sequence ID" value="NZ_CP047045.1"/>
</dbReference>
<organism evidence="2 3">
    <name type="scientific">Terricaulis silvestris</name>
    <dbReference type="NCBI Taxonomy" id="2686094"/>
    <lineage>
        <taxon>Bacteria</taxon>
        <taxon>Pseudomonadati</taxon>
        <taxon>Pseudomonadota</taxon>
        <taxon>Alphaproteobacteria</taxon>
        <taxon>Caulobacterales</taxon>
        <taxon>Caulobacteraceae</taxon>
        <taxon>Terricaulis</taxon>
    </lineage>
</organism>
<dbReference type="Proteomes" id="UP000431269">
    <property type="component" value="Chromosome"/>
</dbReference>
<gene>
    <name evidence="2" type="primary">nuc</name>
    <name evidence="2" type="ORF">DSM104635_03946</name>
</gene>
<dbReference type="GO" id="GO:1990599">
    <property type="term" value="F:3' overhang single-stranded DNA endodeoxyribonuclease activity"/>
    <property type="evidence" value="ECO:0007669"/>
    <property type="project" value="UniProtKB-EC"/>
</dbReference>
<feature type="domain" description="TNase-like" evidence="1">
    <location>
        <begin position="54"/>
        <end position="146"/>
    </location>
</feature>
<keyword evidence="3" id="KW-1185">Reference proteome</keyword>
<dbReference type="InterPro" id="IPR016071">
    <property type="entry name" value="Staphylococal_nuclease_OB-fold"/>
</dbReference>
<reference evidence="3" key="1">
    <citation type="submission" date="2019-12" db="EMBL/GenBank/DDBJ databases">
        <title>Complete genome of Terracaulis silvestris 0127_4.</title>
        <authorList>
            <person name="Vieira S."/>
            <person name="Riedel T."/>
            <person name="Sproer C."/>
            <person name="Pascual J."/>
            <person name="Boedeker C."/>
            <person name="Overmann J."/>
        </authorList>
    </citation>
    <scope>NUCLEOTIDE SEQUENCE [LARGE SCALE GENOMIC DNA]</scope>
    <source>
        <strain evidence="3">0127_4</strain>
    </source>
</reference>
<dbReference type="SMART" id="SM00318">
    <property type="entry name" value="SNc"/>
    <property type="match status" value="1"/>
</dbReference>
<keyword evidence="2" id="KW-0378">Hydrolase</keyword>
<evidence type="ECO:0000313" key="2">
    <source>
        <dbReference type="EMBL" id="QGZ97080.1"/>
    </source>
</evidence>
<name>A0A6I6MNY5_9CAUL</name>
<dbReference type="EC" id="3.1.31.1" evidence="2"/>
<dbReference type="Pfam" id="PF00565">
    <property type="entry name" value="SNase"/>
    <property type="match status" value="1"/>
</dbReference>
<dbReference type="SUPFAM" id="SSF50199">
    <property type="entry name" value="Staphylococcal nuclease"/>
    <property type="match status" value="1"/>
</dbReference>
<evidence type="ECO:0000259" key="1">
    <source>
        <dbReference type="PROSITE" id="PS50830"/>
    </source>
</evidence>
<dbReference type="Gene3D" id="2.40.50.90">
    <property type="match status" value="1"/>
</dbReference>
<accession>A0A6I6MNY5</accession>
<protein>
    <submittedName>
        <fullName evidence="2">Thermonuclease</fullName>
        <ecNumber evidence="2">3.1.31.1</ecNumber>
    </submittedName>
</protein>
<dbReference type="PROSITE" id="PS51257">
    <property type="entry name" value="PROKAR_LIPOPROTEIN"/>
    <property type="match status" value="1"/>
</dbReference>
<dbReference type="AlphaFoldDB" id="A0A6I6MNY5"/>